<reference evidence="1 2" key="1">
    <citation type="journal article" date="2019" name="Commun. Biol.">
        <title>The bagworm genome reveals a unique fibroin gene that provides high tensile strength.</title>
        <authorList>
            <person name="Kono N."/>
            <person name="Nakamura H."/>
            <person name="Ohtoshi R."/>
            <person name="Tomita M."/>
            <person name="Numata K."/>
            <person name="Arakawa K."/>
        </authorList>
    </citation>
    <scope>NUCLEOTIDE SEQUENCE [LARGE SCALE GENOMIC DNA]</scope>
</reference>
<accession>A0A4C1WG61</accession>
<organism evidence="1 2">
    <name type="scientific">Eumeta variegata</name>
    <name type="common">Bagworm moth</name>
    <name type="synonym">Eumeta japonica</name>
    <dbReference type="NCBI Taxonomy" id="151549"/>
    <lineage>
        <taxon>Eukaryota</taxon>
        <taxon>Metazoa</taxon>
        <taxon>Ecdysozoa</taxon>
        <taxon>Arthropoda</taxon>
        <taxon>Hexapoda</taxon>
        <taxon>Insecta</taxon>
        <taxon>Pterygota</taxon>
        <taxon>Neoptera</taxon>
        <taxon>Endopterygota</taxon>
        <taxon>Lepidoptera</taxon>
        <taxon>Glossata</taxon>
        <taxon>Ditrysia</taxon>
        <taxon>Tineoidea</taxon>
        <taxon>Psychidae</taxon>
        <taxon>Oiketicinae</taxon>
        <taxon>Eumeta</taxon>
    </lineage>
</organism>
<gene>
    <name evidence="1" type="ORF">EVAR_39641_1</name>
</gene>
<name>A0A4C1WG61_EUMVA</name>
<evidence type="ECO:0000313" key="1">
    <source>
        <dbReference type="EMBL" id="GBP50063.1"/>
    </source>
</evidence>
<dbReference type="Proteomes" id="UP000299102">
    <property type="component" value="Unassembled WGS sequence"/>
</dbReference>
<keyword evidence="2" id="KW-1185">Reference proteome</keyword>
<dbReference type="OrthoDB" id="6625479at2759"/>
<dbReference type="AlphaFoldDB" id="A0A4C1WG61"/>
<evidence type="ECO:0000313" key="2">
    <source>
        <dbReference type="Proteomes" id="UP000299102"/>
    </source>
</evidence>
<dbReference type="EMBL" id="BGZK01000557">
    <property type="protein sequence ID" value="GBP50063.1"/>
    <property type="molecule type" value="Genomic_DNA"/>
</dbReference>
<protein>
    <submittedName>
        <fullName evidence="1">Uncharacterized protein</fullName>
    </submittedName>
</protein>
<comment type="caution">
    <text evidence="1">The sequence shown here is derived from an EMBL/GenBank/DDBJ whole genome shotgun (WGS) entry which is preliminary data.</text>
</comment>
<sequence>MIQTNVHWASMKSLKHYWKEKYNAAVAARQICKIGEDTDKQQQFHDFKSEDLTLVGHSHPGLPSVSGIEATKEAVENQPSTSNRGLVDYLGLSKDITHHNVTSLGCVVPWDKLTDLLRKEDVAKQVETGSGFTFAVLDCTINELAIQQ</sequence>
<proteinExistence type="predicted"/>